<dbReference type="Pfam" id="PF13715">
    <property type="entry name" value="CarbopepD_reg_2"/>
    <property type="match status" value="1"/>
</dbReference>
<proteinExistence type="predicted"/>
<gene>
    <name evidence="7" type="ORF">IIF7_18102</name>
</gene>
<accession>A0A1Y1T035</accession>
<dbReference type="SUPFAM" id="SSF56935">
    <property type="entry name" value="Porins"/>
    <property type="match status" value="1"/>
</dbReference>
<feature type="chain" id="PRO_5013118722" evidence="4">
    <location>
        <begin position="24"/>
        <end position="809"/>
    </location>
</feature>
<comment type="subcellular location">
    <subcellularLocation>
        <location evidence="1">Cell outer membrane</location>
    </subcellularLocation>
</comment>
<dbReference type="Proteomes" id="UP000192746">
    <property type="component" value="Unassembled WGS sequence"/>
</dbReference>
<evidence type="ECO:0000256" key="3">
    <source>
        <dbReference type="ARBA" id="ARBA00023237"/>
    </source>
</evidence>
<protein>
    <submittedName>
        <fullName evidence="7">TonB-dependent outer membrane receptor</fullName>
    </submittedName>
</protein>
<evidence type="ECO:0000259" key="5">
    <source>
        <dbReference type="Pfam" id="PF07715"/>
    </source>
</evidence>
<sequence>MNLSKNKLIHFLFLVLISSFANAQEKITITGQVVNRDAQQPLAFVTITVNDSESHKTITGTITDEAGFFAISELPIGNYEVEVSFMGFQTYSKQIIAGGLNPIFDLGKIQLSETTESLQEVMITAERATVNSGLDKKSFSLNNTIAQSGGSVLDAMKTMPGVAFDQDGKVVLRGSDKVVVLIDGKQSSLTGFGNQKGLANIPAANIERIEIINNPSAKYDANGFAGIVNIIYKKEKEIGFNGDAGLSFGLGAFSKRRKDTPTDFGSYSVNPKLIPSLNFNYRTEKLNYFLQTEFIIQEALPNNEFTTRFYDDGRTILSQVPENRRQFRSIITGGVDYEMSDNDHITFSGMIDREKHIDTSQVAFINLNDNFRNRSYTWQEEEVTSAINTAVVYKHNFSRAGHSLSANLQYTRGLEDESYFLNDSSIVRVGRDMTNIKAIEHTTSIATDYTQALSNGRIELGVKGRFRRLPVDYTIMRGEQSIIYPNLGDFSKWSENLYAAYGNYLLEKEFYDLEAGLRLEETEVSYKLDPVNVYYNSNDNYDYFELYPSIRFTYKLNDKNKISTFYNRRVDRPGEPKLRIFPKYDDPELLKVGNPYLRPQFTHSFEVAHRYSWGAGSLFSAIYHREINGAYQRIYSIDDSNPDYNIVNRIYQNTGQSTNTGVEVLFSQDITNYWKLTSSFNIYRNQIDAFQGTLLFPFKRPFFIEESSDIAGDFKITNTFILPWKMEAQVTGLWYSDKNIPQGTELSRSSIDLGIKKSLWGKRGELSLSATDLFNRFGIRQKVIGQDFTALYQNYYETQIVRIKLNYKF</sequence>
<dbReference type="SUPFAM" id="SSF49464">
    <property type="entry name" value="Carboxypeptidase regulatory domain-like"/>
    <property type="match status" value="1"/>
</dbReference>
<evidence type="ECO:0000256" key="2">
    <source>
        <dbReference type="ARBA" id="ARBA00023136"/>
    </source>
</evidence>
<dbReference type="Gene3D" id="2.40.170.20">
    <property type="entry name" value="TonB-dependent receptor, beta-barrel domain"/>
    <property type="match status" value="1"/>
</dbReference>
<dbReference type="RefSeq" id="WP_084843092.1">
    <property type="nucleotide sequence ID" value="NZ_ARYN01000020.1"/>
</dbReference>
<dbReference type="InterPro" id="IPR036942">
    <property type="entry name" value="Beta-barrel_TonB_sf"/>
</dbReference>
<feature type="domain" description="TonB-dependent receptor plug" evidence="5">
    <location>
        <begin position="147"/>
        <end position="227"/>
    </location>
</feature>
<keyword evidence="3" id="KW-0998">Cell outer membrane</keyword>
<dbReference type="STRING" id="1185767.IIF7_18102"/>
<evidence type="ECO:0000256" key="1">
    <source>
        <dbReference type="ARBA" id="ARBA00004442"/>
    </source>
</evidence>
<dbReference type="Pfam" id="PF07715">
    <property type="entry name" value="Plug"/>
    <property type="match status" value="1"/>
</dbReference>
<feature type="signal peptide" evidence="4">
    <location>
        <begin position="1"/>
        <end position="23"/>
    </location>
</feature>
<evidence type="ECO:0000313" key="7">
    <source>
        <dbReference type="EMBL" id="ORL44014.1"/>
    </source>
</evidence>
<dbReference type="InterPro" id="IPR037066">
    <property type="entry name" value="Plug_dom_sf"/>
</dbReference>
<name>A0A1Y1T035_9FLAO</name>
<dbReference type="OrthoDB" id="8764943at2"/>
<comment type="caution">
    <text evidence="7">The sequence shown here is derived from an EMBL/GenBank/DDBJ whole genome shotgun (WGS) entry which is preliminary data.</text>
</comment>
<keyword evidence="2" id="KW-0472">Membrane</keyword>
<dbReference type="Gene3D" id="2.60.40.1120">
    <property type="entry name" value="Carboxypeptidase-like, regulatory domain"/>
    <property type="match status" value="1"/>
</dbReference>
<evidence type="ECO:0000256" key="4">
    <source>
        <dbReference type="SAM" id="SignalP"/>
    </source>
</evidence>
<dbReference type="Pfam" id="PF14905">
    <property type="entry name" value="OMP_b-brl_3"/>
    <property type="match status" value="1"/>
</dbReference>
<dbReference type="InterPro" id="IPR041700">
    <property type="entry name" value="OMP_b-brl_3"/>
</dbReference>
<reference evidence="7 8" key="1">
    <citation type="submission" date="2013-04" db="EMBL/GenBank/DDBJ databases">
        <title>Zunongwangia sp. 22II14-10F7 Genome Sequencing.</title>
        <authorList>
            <person name="Lai Q."/>
            <person name="Shao Z."/>
        </authorList>
    </citation>
    <scope>NUCLEOTIDE SEQUENCE [LARGE SCALE GENOMIC DNA]</scope>
    <source>
        <strain evidence="7 8">22II14-10F7</strain>
    </source>
</reference>
<organism evidence="7 8">
    <name type="scientific">Zunongwangia atlantica 22II14-10F7</name>
    <dbReference type="NCBI Taxonomy" id="1185767"/>
    <lineage>
        <taxon>Bacteria</taxon>
        <taxon>Pseudomonadati</taxon>
        <taxon>Bacteroidota</taxon>
        <taxon>Flavobacteriia</taxon>
        <taxon>Flavobacteriales</taxon>
        <taxon>Flavobacteriaceae</taxon>
        <taxon>Zunongwangia</taxon>
    </lineage>
</organism>
<dbReference type="GO" id="GO:0009279">
    <property type="term" value="C:cell outer membrane"/>
    <property type="evidence" value="ECO:0007669"/>
    <property type="project" value="UniProtKB-SubCell"/>
</dbReference>
<keyword evidence="4" id="KW-0732">Signal</keyword>
<dbReference type="PANTHER" id="PTHR40980:SF4">
    <property type="entry name" value="TONB-DEPENDENT RECEPTOR-LIKE BETA-BARREL DOMAIN-CONTAINING PROTEIN"/>
    <property type="match status" value="1"/>
</dbReference>
<keyword evidence="7" id="KW-0675">Receptor</keyword>
<dbReference type="EMBL" id="ARYN01000020">
    <property type="protein sequence ID" value="ORL44014.1"/>
    <property type="molecule type" value="Genomic_DNA"/>
</dbReference>
<evidence type="ECO:0000313" key="8">
    <source>
        <dbReference type="Proteomes" id="UP000192746"/>
    </source>
</evidence>
<dbReference type="AlphaFoldDB" id="A0A1Y1T035"/>
<dbReference type="PANTHER" id="PTHR40980">
    <property type="entry name" value="PLUG DOMAIN-CONTAINING PROTEIN"/>
    <property type="match status" value="1"/>
</dbReference>
<dbReference type="Gene3D" id="2.170.130.10">
    <property type="entry name" value="TonB-dependent receptor, plug domain"/>
    <property type="match status" value="1"/>
</dbReference>
<feature type="domain" description="Outer membrane protein beta-barrel" evidence="6">
    <location>
        <begin position="395"/>
        <end position="807"/>
    </location>
</feature>
<dbReference type="InterPro" id="IPR008969">
    <property type="entry name" value="CarboxyPept-like_regulatory"/>
</dbReference>
<evidence type="ECO:0000259" key="6">
    <source>
        <dbReference type="Pfam" id="PF14905"/>
    </source>
</evidence>
<dbReference type="InterPro" id="IPR012910">
    <property type="entry name" value="Plug_dom"/>
</dbReference>
<keyword evidence="8" id="KW-1185">Reference proteome</keyword>